<keyword evidence="10" id="KW-0175">Coiled coil</keyword>
<dbReference type="GO" id="GO:0006281">
    <property type="term" value="P:DNA repair"/>
    <property type="evidence" value="ECO:0007669"/>
    <property type="project" value="UniProtKB-KW"/>
</dbReference>
<reference evidence="12" key="1">
    <citation type="journal article" date="2016" name="Genome Announc.">
        <title>Draft Genome Sequence of the Syntrophic Lactate-Degrading Bacterium Tepidanaerobacter syntrophicus JLT.</title>
        <authorList>
            <person name="Matsuura N."/>
            <person name="Ohashi A."/>
            <person name="Tourlousse D.M."/>
            <person name="Sekiguchi Y."/>
        </authorList>
    </citation>
    <scope>NUCLEOTIDE SEQUENCE [LARGE SCALE GENOMIC DNA]</scope>
    <source>
        <strain evidence="12">JL</strain>
    </source>
</reference>
<dbReference type="Gene3D" id="3.40.50.300">
    <property type="entry name" value="P-loop containing nucleotide triphosphate hydrolases"/>
    <property type="match status" value="2"/>
</dbReference>
<evidence type="ECO:0000256" key="9">
    <source>
        <dbReference type="PIRNR" id="PIRNR003128"/>
    </source>
</evidence>
<dbReference type="InterPro" id="IPR004604">
    <property type="entry name" value="DNA_recomb/repair_RecN"/>
</dbReference>
<dbReference type="GO" id="GO:0006310">
    <property type="term" value="P:DNA recombination"/>
    <property type="evidence" value="ECO:0007669"/>
    <property type="project" value="InterPro"/>
</dbReference>
<evidence type="ECO:0000256" key="8">
    <source>
        <dbReference type="ARBA" id="ARBA00033408"/>
    </source>
</evidence>
<gene>
    <name evidence="12" type="ORF">TSYNT_9393</name>
</gene>
<keyword evidence="5 9" id="KW-0227">DNA damage</keyword>
<dbReference type="PANTHER" id="PTHR11059:SF0">
    <property type="entry name" value="DNA REPAIR PROTEIN RECN"/>
    <property type="match status" value="1"/>
</dbReference>
<evidence type="ECO:0000313" key="12">
    <source>
        <dbReference type="EMBL" id="GAQ26134.1"/>
    </source>
</evidence>
<evidence type="ECO:0000256" key="7">
    <source>
        <dbReference type="ARBA" id="ARBA00023204"/>
    </source>
</evidence>
<keyword evidence="4" id="KW-0547">Nucleotide-binding</keyword>
<evidence type="ECO:0000256" key="3">
    <source>
        <dbReference type="ARBA" id="ARBA00021315"/>
    </source>
</evidence>
<dbReference type="GO" id="GO:0005524">
    <property type="term" value="F:ATP binding"/>
    <property type="evidence" value="ECO:0007669"/>
    <property type="project" value="UniProtKB-KW"/>
</dbReference>
<dbReference type="FunFam" id="3.40.50.300:FF:000319">
    <property type="entry name" value="DNA repair protein RecN"/>
    <property type="match status" value="1"/>
</dbReference>
<name>A0A0U9HHV9_9FIRM</name>
<evidence type="ECO:0000256" key="4">
    <source>
        <dbReference type="ARBA" id="ARBA00022741"/>
    </source>
</evidence>
<feature type="coiled-coil region" evidence="10">
    <location>
        <begin position="339"/>
        <end position="366"/>
    </location>
</feature>
<evidence type="ECO:0000256" key="6">
    <source>
        <dbReference type="ARBA" id="ARBA00022840"/>
    </source>
</evidence>
<dbReference type="SUPFAM" id="SSF52540">
    <property type="entry name" value="P-loop containing nucleoside triphosphate hydrolases"/>
    <property type="match status" value="1"/>
</dbReference>
<dbReference type="GO" id="GO:0043590">
    <property type="term" value="C:bacterial nucleoid"/>
    <property type="evidence" value="ECO:0007669"/>
    <property type="project" value="TreeGrafter"/>
</dbReference>
<dbReference type="GO" id="GO:0009432">
    <property type="term" value="P:SOS response"/>
    <property type="evidence" value="ECO:0007669"/>
    <property type="project" value="TreeGrafter"/>
</dbReference>
<dbReference type="OrthoDB" id="9806954at2"/>
<keyword evidence="7 9" id="KW-0234">DNA repair</keyword>
<dbReference type="InterPro" id="IPR027417">
    <property type="entry name" value="P-loop_NTPase"/>
</dbReference>
<dbReference type="PIRSF" id="PIRSF003128">
    <property type="entry name" value="RecN"/>
    <property type="match status" value="1"/>
</dbReference>
<dbReference type="FunFam" id="3.40.50.300:FF:000356">
    <property type="entry name" value="DNA repair protein RecN"/>
    <property type="match status" value="1"/>
</dbReference>
<feature type="domain" description="RecF/RecN/SMC N-terminal" evidence="11">
    <location>
        <begin position="14"/>
        <end position="523"/>
    </location>
</feature>
<protein>
    <recommendedName>
        <fullName evidence="3 9">DNA repair protein RecN</fullName>
    </recommendedName>
    <alternativeName>
        <fullName evidence="8 9">Recombination protein N</fullName>
    </alternativeName>
</protein>
<evidence type="ECO:0000313" key="13">
    <source>
        <dbReference type="Proteomes" id="UP000062160"/>
    </source>
</evidence>
<evidence type="ECO:0000256" key="5">
    <source>
        <dbReference type="ARBA" id="ARBA00022763"/>
    </source>
</evidence>
<dbReference type="CDD" id="cd03241">
    <property type="entry name" value="ABC_RecN"/>
    <property type="match status" value="2"/>
</dbReference>
<evidence type="ECO:0000256" key="2">
    <source>
        <dbReference type="ARBA" id="ARBA00009441"/>
    </source>
</evidence>
<dbReference type="Pfam" id="PF02463">
    <property type="entry name" value="SMC_N"/>
    <property type="match status" value="1"/>
</dbReference>
<keyword evidence="13" id="KW-1185">Reference proteome</keyword>
<comment type="similarity">
    <text evidence="2 9">Belongs to the RecN family.</text>
</comment>
<evidence type="ECO:0000259" key="11">
    <source>
        <dbReference type="Pfam" id="PF02463"/>
    </source>
</evidence>
<dbReference type="PANTHER" id="PTHR11059">
    <property type="entry name" value="DNA REPAIR PROTEIN RECN"/>
    <property type="match status" value="1"/>
</dbReference>
<sequence>MLLNLSIRDYALIDNLSISFGPGLNILTGETGAGKSIIIDAVNLIIGERASTDFIRTGSESASVEAVFDYKNPAIEDILTEYGIDAEDDTLIISREVNKEGRSFARVNGRLVPVGVLKKIGKLLIDIHGQHEHQALLDSKNHLNILDSLGSKIISDSKEKVSELYKKYRQINSRISTLEKKYLDFSKQQEILKFEIDELDKAQLLPDEDILLEEEKKVIENAEKIFSALEFAYTTLYQNYEIPSINDNLSKVIDSLEDIKGFYKPIENILESLKNILYELEDISFTIRELKDSVDFDAEKLNTINERLELINRLKLKYGKTIPELLDYKANAIAELDNVINTEDEIKELKIEYEQIKKSLAENALELSEKRKVVAEKLEQDILKELSDLGMKNVNFKVHMGLTEDPKGIEIDDKKISVSEDGIDNVEFLISTNYGEPLKPLAKIISGGESSRIMLALKSIIAEVDNISCMIFDEIDAGIGGRTAQAVGEKLSKISRTHQILCVTHSPQIASLGDTHFLIKKESTGDTTVTKVYKIDGDKRVDELARMLGGAKITDNTIAHAKEMLAMAKKIKGN</sequence>
<proteinExistence type="inferred from homology"/>
<dbReference type="InterPro" id="IPR003395">
    <property type="entry name" value="RecF/RecN/SMC_N"/>
</dbReference>
<accession>A0A0U9HHV9</accession>
<organism evidence="12">
    <name type="scientific">Tepidanaerobacter syntrophicus</name>
    <dbReference type="NCBI Taxonomy" id="224999"/>
    <lineage>
        <taxon>Bacteria</taxon>
        <taxon>Bacillati</taxon>
        <taxon>Bacillota</taxon>
        <taxon>Clostridia</taxon>
        <taxon>Thermosediminibacterales</taxon>
        <taxon>Tepidanaerobacteraceae</taxon>
        <taxon>Tepidanaerobacter</taxon>
    </lineage>
</organism>
<dbReference type="NCBIfam" id="TIGR00634">
    <property type="entry name" value="recN"/>
    <property type="match status" value="1"/>
</dbReference>
<dbReference type="RefSeq" id="WP_059033944.1">
    <property type="nucleotide sequence ID" value="NZ_BSDN01000004.1"/>
</dbReference>
<dbReference type="EMBL" id="DF977003">
    <property type="protein sequence ID" value="GAQ26134.1"/>
    <property type="molecule type" value="Genomic_DNA"/>
</dbReference>
<keyword evidence="6" id="KW-0067">ATP-binding</keyword>
<dbReference type="Proteomes" id="UP000062160">
    <property type="component" value="Unassembled WGS sequence"/>
</dbReference>
<comment type="function">
    <text evidence="1 9">May be involved in recombinational repair of damaged DNA.</text>
</comment>
<dbReference type="STRING" id="224999.GCA_001485475_02173"/>
<evidence type="ECO:0000256" key="10">
    <source>
        <dbReference type="SAM" id="Coils"/>
    </source>
</evidence>
<evidence type="ECO:0000256" key="1">
    <source>
        <dbReference type="ARBA" id="ARBA00003618"/>
    </source>
</evidence>
<dbReference type="AlphaFoldDB" id="A0A0U9HHV9"/>